<keyword evidence="3" id="KW-1185">Reference proteome</keyword>
<protein>
    <submittedName>
        <fullName evidence="2">Uncharacterized protein</fullName>
    </submittedName>
</protein>
<proteinExistence type="predicted"/>
<dbReference type="EMBL" id="CAIIXF020000006">
    <property type="protein sequence ID" value="CAH1786611.1"/>
    <property type="molecule type" value="Genomic_DNA"/>
</dbReference>
<feature type="compositionally biased region" description="Polar residues" evidence="1">
    <location>
        <begin position="92"/>
        <end position="111"/>
    </location>
</feature>
<name>A0A8S4P1H7_OWEFU</name>
<organism evidence="2 3">
    <name type="scientific">Owenia fusiformis</name>
    <name type="common">Polychaete worm</name>
    <dbReference type="NCBI Taxonomy" id="6347"/>
    <lineage>
        <taxon>Eukaryota</taxon>
        <taxon>Metazoa</taxon>
        <taxon>Spiralia</taxon>
        <taxon>Lophotrochozoa</taxon>
        <taxon>Annelida</taxon>
        <taxon>Polychaeta</taxon>
        <taxon>Sedentaria</taxon>
        <taxon>Canalipalpata</taxon>
        <taxon>Sabellida</taxon>
        <taxon>Oweniida</taxon>
        <taxon>Oweniidae</taxon>
        <taxon>Owenia</taxon>
    </lineage>
</organism>
<feature type="compositionally biased region" description="Low complexity" evidence="1">
    <location>
        <begin position="120"/>
        <end position="130"/>
    </location>
</feature>
<accession>A0A8S4P1H7</accession>
<feature type="region of interest" description="Disordered" evidence="1">
    <location>
        <begin position="73"/>
        <end position="130"/>
    </location>
</feature>
<dbReference type="AlphaFoldDB" id="A0A8S4P1H7"/>
<comment type="caution">
    <text evidence="2">The sequence shown here is derived from an EMBL/GenBank/DDBJ whole genome shotgun (WGS) entry which is preliminary data.</text>
</comment>
<sequence>MSSLCLICDEQFQRYEFSYKRMSLAAIKKDKNLNGMLQPSFSQLDFKKCFICHNCVRRYREVVKLKRDIFQTPTCTPKSKRKPPQSPVYKPSYQTSATSRHIDHTYSTIRTPPNKRKSNSKQFKSKSQSN</sequence>
<gene>
    <name evidence="2" type="ORF">OFUS_LOCUS12475</name>
</gene>
<evidence type="ECO:0000313" key="3">
    <source>
        <dbReference type="Proteomes" id="UP000749559"/>
    </source>
</evidence>
<evidence type="ECO:0000313" key="2">
    <source>
        <dbReference type="EMBL" id="CAH1786611.1"/>
    </source>
</evidence>
<evidence type="ECO:0000256" key="1">
    <source>
        <dbReference type="SAM" id="MobiDB-lite"/>
    </source>
</evidence>
<reference evidence="2" key="1">
    <citation type="submission" date="2022-03" db="EMBL/GenBank/DDBJ databases">
        <authorList>
            <person name="Martin C."/>
        </authorList>
    </citation>
    <scope>NUCLEOTIDE SEQUENCE</scope>
</reference>
<dbReference type="Proteomes" id="UP000749559">
    <property type="component" value="Unassembled WGS sequence"/>
</dbReference>